<gene>
    <name evidence="1" type="ORF">LI90_4355</name>
</gene>
<keyword evidence="1" id="KW-0614">Plasmid</keyword>
<dbReference type="PATRIC" id="fig|1469144.10.peg.30"/>
<evidence type="ECO:0000313" key="1">
    <source>
        <dbReference type="EMBL" id="KWW97383.1"/>
    </source>
</evidence>
<sequence length="38" mass="3733">MTPPGQHPLAAATRAMLRAAKAQGALATGTATTTEATP</sequence>
<dbReference type="AlphaFoldDB" id="A0A132MHV6"/>
<protein>
    <submittedName>
        <fullName evidence="1">Uncharacterized protein</fullName>
    </submittedName>
</protein>
<dbReference type="EMBL" id="LAXD01000002">
    <property type="protein sequence ID" value="KWW97383.1"/>
    <property type="molecule type" value="Genomic_DNA"/>
</dbReference>
<comment type="caution">
    <text evidence="1">The sequence shown here is derived from an EMBL/GenBank/DDBJ whole genome shotgun (WGS) entry which is preliminary data.</text>
</comment>
<name>A0A132MHV6_9ACTN</name>
<accession>A0A132MHV6</accession>
<evidence type="ECO:0000313" key="2">
    <source>
        <dbReference type="Proteomes" id="UP000070188"/>
    </source>
</evidence>
<proteinExistence type="predicted"/>
<reference evidence="2" key="1">
    <citation type="submission" date="2015-04" db="EMBL/GenBank/DDBJ databases">
        <title>Physiological reanalysis, assessment of diazotrophy, and genome sequences of multiple isolates of Streptomyces thermoautotrophicus.</title>
        <authorList>
            <person name="MacKellar D.C."/>
            <person name="Lieber L."/>
            <person name="Norman J."/>
            <person name="Bolger A."/>
            <person name="Tobin C."/>
            <person name="Murray J.W."/>
            <person name="Chang R."/>
            <person name="Ford T."/>
            <person name="Nguyen P.Q."/>
            <person name="Woodward J."/>
            <person name="Permingeat H."/>
            <person name="Joshi N.S."/>
            <person name="Silver P.A."/>
            <person name="Usadel B."/>
            <person name="Rutherford A.W."/>
            <person name="Friesen M."/>
            <person name="Prell J."/>
        </authorList>
    </citation>
    <scope>NUCLEOTIDE SEQUENCE [LARGE SCALE GENOMIC DNA]</scope>
    <source>
        <strain evidence="2">H1</strain>
    </source>
</reference>
<organism evidence="1 2">
    <name type="scientific">Carbonactinospora thermoautotrophica</name>
    <dbReference type="NCBI Taxonomy" id="1469144"/>
    <lineage>
        <taxon>Bacteria</taxon>
        <taxon>Bacillati</taxon>
        <taxon>Actinomycetota</taxon>
        <taxon>Actinomycetes</taxon>
        <taxon>Kitasatosporales</taxon>
        <taxon>Carbonactinosporaceae</taxon>
        <taxon>Carbonactinospora</taxon>
    </lineage>
</organism>
<geneLocation type="plasmid" evidence="1">
    <name>unnamed</name>
</geneLocation>
<keyword evidence="2" id="KW-1185">Reference proteome</keyword>
<dbReference type="Proteomes" id="UP000070188">
    <property type="component" value="Unassembled WGS sequence"/>
</dbReference>